<evidence type="ECO:0000313" key="2">
    <source>
        <dbReference type="Proteomes" id="UP000299102"/>
    </source>
</evidence>
<gene>
    <name evidence="1" type="ORF">EVAR_22894_1</name>
</gene>
<evidence type="ECO:0000313" key="1">
    <source>
        <dbReference type="EMBL" id="GBP29994.1"/>
    </source>
</evidence>
<organism evidence="1 2">
    <name type="scientific">Eumeta variegata</name>
    <name type="common">Bagworm moth</name>
    <name type="synonym">Eumeta japonica</name>
    <dbReference type="NCBI Taxonomy" id="151549"/>
    <lineage>
        <taxon>Eukaryota</taxon>
        <taxon>Metazoa</taxon>
        <taxon>Ecdysozoa</taxon>
        <taxon>Arthropoda</taxon>
        <taxon>Hexapoda</taxon>
        <taxon>Insecta</taxon>
        <taxon>Pterygota</taxon>
        <taxon>Neoptera</taxon>
        <taxon>Endopterygota</taxon>
        <taxon>Lepidoptera</taxon>
        <taxon>Glossata</taxon>
        <taxon>Ditrysia</taxon>
        <taxon>Tineoidea</taxon>
        <taxon>Psychidae</taxon>
        <taxon>Oiketicinae</taxon>
        <taxon>Eumeta</taxon>
    </lineage>
</organism>
<comment type="caution">
    <text evidence="1">The sequence shown here is derived from an EMBL/GenBank/DDBJ whole genome shotgun (WGS) entry which is preliminary data.</text>
</comment>
<dbReference type="Proteomes" id="UP000299102">
    <property type="component" value="Unassembled WGS sequence"/>
</dbReference>
<proteinExistence type="predicted"/>
<keyword evidence="2" id="KW-1185">Reference proteome</keyword>
<dbReference type="AlphaFoldDB" id="A0A4C1UW20"/>
<protein>
    <submittedName>
        <fullName evidence="1">Uncharacterized protein</fullName>
    </submittedName>
</protein>
<sequence length="107" mass="11680">MAELEPPVRMPLRLHENVGLIIISLYKKNAKTSHIGSKDLLPIDDKSLNEIETPADGARLAHAHGLKTYGEETGPARRRVSIPDTLYLSADGLSMKNLCGIFDGRCG</sequence>
<name>A0A4C1UW20_EUMVA</name>
<dbReference type="EMBL" id="BGZK01000227">
    <property type="protein sequence ID" value="GBP29994.1"/>
    <property type="molecule type" value="Genomic_DNA"/>
</dbReference>
<accession>A0A4C1UW20</accession>
<reference evidence="1 2" key="1">
    <citation type="journal article" date="2019" name="Commun. Biol.">
        <title>The bagworm genome reveals a unique fibroin gene that provides high tensile strength.</title>
        <authorList>
            <person name="Kono N."/>
            <person name="Nakamura H."/>
            <person name="Ohtoshi R."/>
            <person name="Tomita M."/>
            <person name="Numata K."/>
            <person name="Arakawa K."/>
        </authorList>
    </citation>
    <scope>NUCLEOTIDE SEQUENCE [LARGE SCALE GENOMIC DNA]</scope>
</reference>